<evidence type="ECO:0000313" key="3">
    <source>
        <dbReference type="Proteomes" id="UP000290288"/>
    </source>
</evidence>
<feature type="region of interest" description="Disordered" evidence="1">
    <location>
        <begin position="221"/>
        <end position="250"/>
    </location>
</feature>
<comment type="caution">
    <text evidence="2">The sequence shown here is derived from an EMBL/GenBank/DDBJ whole genome shotgun (WGS) entry which is preliminary data.</text>
</comment>
<keyword evidence="3" id="KW-1185">Reference proteome</keyword>
<sequence length="300" mass="33083">MVGNSNRRVTKPLDVKKHDQDGQAAKPGVAFETAIYTATRIPKATAPRAKATTSITAPLNIRKKQVRFSFEEPGCSASSSCSSFLHPSTPPEFHSATVAPLSITSRHTDFTIAKTTTAYRYENYKKKAQAKSLRVLVLPVSLNFDIVSDADECSSYDAQKSSNGYAALYLDTDEDDQPYDDDSDVCSETSADLEIEVNGPGLSAEVLKRIVAWVDTVECEKPDEVPESAVEDGPSESDSNYDDYEGDMSNEFLQADEDDDEHGFYELEYEHGNQDQGMYYLSDEYAYQESLFSELSGGLA</sequence>
<dbReference type="AlphaFoldDB" id="A0A4Q2DV48"/>
<evidence type="ECO:0000256" key="1">
    <source>
        <dbReference type="SAM" id="MobiDB-lite"/>
    </source>
</evidence>
<dbReference type="OrthoDB" id="3001463at2759"/>
<reference evidence="2 3" key="1">
    <citation type="submission" date="2019-01" db="EMBL/GenBank/DDBJ databases">
        <title>Draft genome sequence of Psathyrella aberdarensis IHI B618.</title>
        <authorList>
            <person name="Buettner E."/>
            <person name="Kellner H."/>
        </authorList>
    </citation>
    <scope>NUCLEOTIDE SEQUENCE [LARGE SCALE GENOMIC DNA]</scope>
    <source>
        <strain evidence="2 3">IHI B618</strain>
    </source>
</reference>
<feature type="compositionally biased region" description="Basic and acidic residues" evidence="1">
    <location>
        <begin position="11"/>
        <end position="21"/>
    </location>
</feature>
<name>A0A4Q2DV48_9AGAR</name>
<protein>
    <recommendedName>
        <fullName evidence="4">Transcription factor Iwr1 domain-containing protein</fullName>
    </recommendedName>
</protein>
<gene>
    <name evidence="2" type="ORF">EST38_g2221</name>
</gene>
<dbReference type="Proteomes" id="UP000290288">
    <property type="component" value="Unassembled WGS sequence"/>
</dbReference>
<feature type="region of interest" description="Disordered" evidence="1">
    <location>
        <begin position="1"/>
        <end position="26"/>
    </location>
</feature>
<evidence type="ECO:0008006" key="4">
    <source>
        <dbReference type="Google" id="ProtNLM"/>
    </source>
</evidence>
<accession>A0A4Q2DV48</accession>
<dbReference type="EMBL" id="SDEE01000037">
    <property type="protein sequence ID" value="RXW23616.1"/>
    <property type="molecule type" value="Genomic_DNA"/>
</dbReference>
<feature type="compositionally biased region" description="Acidic residues" evidence="1">
    <location>
        <begin position="225"/>
        <end position="250"/>
    </location>
</feature>
<proteinExistence type="predicted"/>
<evidence type="ECO:0000313" key="2">
    <source>
        <dbReference type="EMBL" id="RXW23616.1"/>
    </source>
</evidence>
<organism evidence="2 3">
    <name type="scientific">Candolleomyces aberdarensis</name>
    <dbReference type="NCBI Taxonomy" id="2316362"/>
    <lineage>
        <taxon>Eukaryota</taxon>
        <taxon>Fungi</taxon>
        <taxon>Dikarya</taxon>
        <taxon>Basidiomycota</taxon>
        <taxon>Agaricomycotina</taxon>
        <taxon>Agaricomycetes</taxon>
        <taxon>Agaricomycetidae</taxon>
        <taxon>Agaricales</taxon>
        <taxon>Agaricineae</taxon>
        <taxon>Psathyrellaceae</taxon>
        <taxon>Candolleomyces</taxon>
    </lineage>
</organism>